<dbReference type="GeneID" id="116947352"/>
<dbReference type="InterPro" id="IPR018247">
    <property type="entry name" value="EF_Hand_1_Ca_BS"/>
</dbReference>
<evidence type="ECO:0000259" key="11">
    <source>
        <dbReference type="PROSITE" id="PS51162"/>
    </source>
</evidence>
<dbReference type="GO" id="GO:0005509">
    <property type="term" value="F:calcium ion binding"/>
    <property type="evidence" value="ECO:0007669"/>
    <property type="project" value="InterPro"/>
</dbReference>
<evidence type="ECO:0000256" key="8">
    <source>
        <dbReference type="PROSITE-ProRule" id="PRU00500"/>
    </source>
</evidence>
<dbReference type="CTD" id="64093"/>
<feature type="region of interest" description="Disordered" evidence="9">
    <location>
        <begin position="229"/>
        <end position="257"/>
    </location>
</feature>
<keyword evidence="5" id="KW-0106">Calcium</keyword>
<evidence type="ECO:0000256" key="3">
    <source>
        <dbReference type="ARBA" id="ARBA00022729"/>
    </source>
</evidence>
<feature type="disulfide bond" evidence="8">
    <location>
        <begin position="139"/>
        <end position="159"/>
    </location>
</feature>
<dbReference type="Pfam" id="PF07648">
    <property type="entry name" value="Kazal_2"/>
    <property type="match status" value="1"/>
</dbReference>
<evidence type="ECO:0000313" key="14">
    <source>
        <dbReference type="RefSeq" id="XP_032818876.1"/>
    </source>
</evidence>
<name>A0AAJ7TIZ7_PETMA</name>
<evidence type="ECO:0000256" key="10">
    <source>
        <dbReference type="SAM" id="SignalP"/>
    </source>
</evidence>
<dbReference type="Gene3D" id="3.30.60.30">
    <property type="match status" value="1"/>
</dbReference>
<proteinExistence type="predicted"/>
<dbReference type="PANTHER" id="PTHR12352">
    <property type="entry name" value="SECRETED MODULAR CALCIUM-BINDING PROTEIN"/>
    <property type="match status" value="1"/>
</dbReference>
<gene>
    <name evidence="14" type="primary">LOC116947352</name>
</gene>
<comment type="subcellular location">
    <subcellularLocation>
        <location evidence="1">Secreted</location>
        <location evidence="1">Extracellular space</location>
        <location evidence="1">Extracellular matrix</location>
    </subcellularLocation>
</comment>
<organism evidence="13 14">
    <name type="scientific">Petromyzon marinus</name>
    <name type="common">Sea lamprey</name>
    <dbReference type="NCBI Taxonomy" id="7757"/>
    <lineage>
        <taxon>Eukaryota</taxon>
        <taxon>Metazoa</taxon>
        <taxon>Chordata</taxon>
        <taxon>Craniata</taxon>
        <taxon>Vertebrata</taxon>
        <taxon>Cyclostomata</taxon>
        <taxon>Hyperoartia</taxon>
        <taxon>Petromyzontiformes</taxon>
        <taxon>Petromyzontidae</taxon>
        <taxon>Petromyzon</taxon>
    </lineage>
</organism>
<dbReference type="PROSITE" id="PS00018">
    <property type="entry name" value="EF_HAND_1"/>
    <property type="match status" value="1"/>
</dbReference>
<dbReference type="SUPFAM" id="SSF57610">
    <property type="entry name" value="Thyroglobulin type-1 domain"/>
    <property type="match status" value="2"/>
</dbReference>
<dbReference type="SMART" id="SM00280">
    <property type="entry name" value="KAZAL"/>
    <property type="match status" value="1"/>
</dbReference>
<feature type="region of interest" description="Disordered" evidence="9">
    <location>
        <begin position="191"/>
        <end position="212"/>
    </location>
</feature>
<keyword evidence="3 10" id="KW-0732">Signal</keyword>
<sequence length="468" mass="52619">MTMATMGSAAVHLLPLLLLPLLLLLPIVMCSAHRQVGLRFLIDDRENKCSAPCVGALPKPLCASNGRTYESRCEFQRAKCKEPQLEVTRRGRCPEMSSCQQDRARAQERQDKNSFIPECKEDGTYAEVQCHSSTGYCWCVTSEGRPISGTSVRNTLPKCTGIERNRGSQARSTAIEKPGKEDSFRFFVLLHPEDGSRPTPTSESQLPLEEEETISGPTIWRNHLQRGREMKPNGTAHRSPDKNPSCDQERQIATEEVRKNPREGIFVPECAAGGVYRPVQCHQSTGYCWCVYVDTGRPIPGTSARYKLPECDGNARARSKLEDPFRDRELEGCPGVKKNEFVTSLLDALTTDMVNAINSKTAGRFSEPNPSHTLEERVVHWYFGTLDLDEDERVDRRENKPLKRLAKRKGKPRRCSRKLVEHCDLNSDKVISLAEMKGCLGVRRDEGYSSHARLADRRFGSNSFLSMA</sequence>
<reference evidence="14" key="1">
    <citation type="submission" date="2025-08" db="UniProtKB">
        <authorList>
            <consortium name="RefSeq"/>
        </authorList>
    </citation>
    <scope>IDENTIFICATION</scope>
    <source>
        <tissue evidence="14">Sperm</tissue>
    </source>
</reference>
<dbReference type="PROSITE" id="PS51162">
    <property type="entry name" value="THYROGLOBULIN_1_2"/>
    <property type="match status" value="2"/>
</dbReference>
<dbReference type="GO" id="GO:0008201">
    <property type="term" value="F:heparin binding"/>
    <property type="evidence" value="ECO:0007669"/>
    <property type="project" value="TreeGrafter"/>
</dbReference>
<dbReference type="FunFam" id="4.10.800.10:FF:000004">
    <property type="entry name" value="SPARC-related modular calcium-binding protein 1"/>
    <property type="match status" value="2"/>
</dbReference>
<dbReference type="Pfam" id="PF10591">
    <property type="entry name" value="SPARC_Ca_bdg"/>
    <property type="match status" value="1"/>
</dbReference>
<dbReference type="InterPro" id="IPR002350">
    <property type="entry name" value="Kazal_dom"/>
</dbReference>
<evidence type="ECO:0000259" key="12">
    <source>
        <dbReference type="PROSITE" id="PS51465"/>
    </source>
</evidence>
<dbReference type="PROSITE" id="PS00484">
    <property type="entry name" value="THYROGLOBULIN_1_1"/>
    <property type="match status" value="2"/>
</dbReference>
<evidence type="ECO:0000313" key="13">
    <source>
        <dbReference type="Proteomes" id="UP001318040"/>
    </source>
</evidence>
<dbReference type="InterPro" id="IPR036058">
    <property type="entry name" value="Kazal_dom_sf"/>
</dbReference>
<dbReference type="RefSeq" id="XP_032818876.1">
    <property type="nucleotide sequence ID" value="XM_032962985.1"/>
</dbReference>
<dbReference type="SUPFAM" id="SSF47473">
    <property type="entry name" value="EF-hand"/>
    <property type="match status" value="1"/>
</dbReference>
<feature type="disulfide bond" evidence="8">
    <location>
        <begin position="281"/>
        <end position="288"/>
    </location>
</feature>
<dbReference type="Proteomes" id="UP001318040">
    <property type="component" value="Chromosome 29"/>
</dbReference>
<dbReference type="PROSITE" id="PS51465">
    <property type="entry name" value="KAZAL_2"/>
    <property type="match status" value="1"/>
</dbReference>
<dbReference type="CDD" id="cd00191">
    <property type="entry name" value="TY"/>
    <property type="match status" value="2"/>
</dbReference>
<evidence type="ECO:0000256" key="4">
    <source>
        <dbReference type="ARBA" id="ARBA00022737"/>
    </source>
</evidence>
<dbReference type="AlphaFoldDB" id="A0AAJ7TIZ7"/>
<keyword evidence="7" id="KW-0325">Glycoprotein</keyword>
<dbReference type="InterPro" id="IPR036857">
    <property type="entry name" value="Thyroglobulin_1_sf"/>
</dbReference>
<dbReference type="Gene3D" id="1.10.238.10">
    <property type="entry name" value="EF-hand"/>
    <property type="match status" value="1"/>
</dbReference>
<evidence type="ECO:0000256" key="9">
    <source>
        <dbReference type="SAM" id="MobiDB-lite"/>
    </source>
</evidence>
<dbReference type="CDD" id="cd00104">
    <property type="entry name" value="KAZAL_FS"/>
    <property type="match status" value="1"/>
</dbReference>
<dbReference type="InterPro" id="IPR000716">
    <property type="entry name" value="Thyroglobulin_1"/>
</dbReference>
<dbReference type="KEGG" id="pmrn:116947352"/>
<keyword evidence="2" id="KW-0964">Secreted</keyword>
<feature type="chain" id="PRO_5042605262" evidence="10">
    <location>
        <begin position="33"/>
        <end position="468"/>
    </location>
</feature>
<dbReference type="InterPro" id="IPR011992">
    <property type="entry name" value="EF-hand-dom_pair"/>
</dbReference>
<dbReference type="GO" id="GO:0050840">
    <property type="term" value="F:extracellular matrix binding"/>
    <property type="evidence" value="ECO:0007669"/>
    <property type="project" value="TreeGrafter"/>
</dbReference>
<feature type="disulfide bond" evidence="8">
    <location>
        <begin position="130"/>
        <end position="137"/>
    </location>
</feature>
<feature type="domain" description="Thyroglobulin type-1" evidence="11">
    <location>
        <begin position="96"/>
        <end position="159"/>
    </location>
</feature>
<feature type="domain" description="Thyroglobulin type-1" evidence="11">
    <location>
        <begin position="243"/>
        <end position="311"/>
    </location>
</feature>
<feature type="signal peptide" evidence="10">
    <location>
        <begin position="1"/>
        <end position="32"/>
    </location>
</feature>
<evidence type="ECO:0000256" key="6">
    <source>
        <dbReference type="ARBA" id="ARBA00023157"/>
    </source>
</evidence>
<evidence type="ECO:0000256" key="2">
    <source>
        <dbReference type="ARBA" id="ARBA00022525"/>
    </source>
</evidence>
<dbReference type="SUPFAM" id="SSF100895">
    <property type="entry name" value="Kazal-type serine protease inhibitors"/>
    <property type="match status" value="1"/>
</dbReference>
<comment type="caution">
    <text evidence="8">Lacks conserved residue(s) required for the propagation of feature annotation.</text>
</comment>
<evidence type="ECO:0000256" key="7">
    <source>
        <dbReference type="ARBA" id="ARBA00023180"/>
    </source>
</evidence>
<dbReference type="GO" id="GO:0005604">
    <property type="term" value="C:basement membrane"/>
    <property type="evidence" value="ECO:0007669"/>
    <property type="project" value="TreeGrafter"/>
</dbReference>
<dbReference type="PANTHER" id="PTHR12352:SF30">
    <property type="entry name" value="FI05255P"/>
    <property type="match status" value="1"/>
</dbReference>
<evidence type="ECO:0000256" key="1">
    <source>
        <dbReference type="ARBA" id="ARBA00004498"/>
    </source>
</evidence>
<keyword evidence="6 8" id="KW-1015">Disulfide bond</keyword>
<keyword evidence="13" id="KW-1185">Reference proteome</keyword>
<keyword evidence="4" id="KW-0677">Repeat</keyword>
<dbReference type="InterPro" id="IPR019577">
    <property type="entry name" value="SPARC/Testican_Ca-bd-dom"/>
</dbReference>
<feature type="domain" description="Kazal-like" evidence="12">
    <location>
        <begin position="43"/>
        <end position="95"/>
    </location>
</feature>
<dbReference type="Pfam" id="PF00086">
    <property type="entry name" value="Thyroglobulin_1"/>
    <property type="match status" value="2"/>
</dbReference>
<evidence type="ECO:0000256" key="5">
    <source>
        <dbReference type="ARBA" id="ARBA00022837"/>
    </source>
</evidence>
<dbReference type="Gene3D" id="4.10.800.10">
    <property type="entry name" value="Thyroglobulin type-1"/>
    <property type="match status" value="2"/>
</dbReference>
<feature type="compositionally biased region" description="Basic and acidic residues" evidence="9">
    <location>
        <begin position="247"/>
        <end position="257"/>
    </location>
</feature>
<dbReference type="SMART" id="SM00211">
    <property type="entry name" value="TY"/>
    <property type="match status" value="2"/>
</dbReference>
<dbReference type="GO" id="GO:0005615">
    <property type="term" value="C:extracellular space"/>
    <property type="evidence" value="ECO:0007669"/>
    <property type="project" value="TreeGrafter"/>
</dbReference>
<protein>
    <submittedName>
        <fullName evidence="14">SPARC-related modular calcium-binding protein 1-like isoform X1</fullName>
    </submittedName>
</protein>
<accession>A0AAJ7TIZ7</accession>
<dbReference type="GO" id="GO:0030198">
    <property type="term" value="P:extracellular matrix organization"/>
    <property type="evidence" value="ECO:0007669"/>
    <property type="project" value="TreeGrafter"/>
</dbReference>
<dbReference type="InterPro" id="IPR051950">
    <property type="entry name" value="Dev_reg/Prot_inhib"/>
</dbReference>